<dbReference type="HAMAP" id="MF_00134_B">
    <property type="entry name" value="IGPS_B"/>
    <property type="match status" value="1"/>
</dbReference>
<reference evidence="11 12" key="1">
    <citation type="journal article" date="2011" name="J. Bacteriol.">
        <title>Genome sequence of Brevibacillus laterosporus LMG 15441, a pathogen of invertebrates.</title>
        <authorList>
            <person name="Djukic M."/>
            <person name="Poehlein A."/>
            <person name="Thurmer A."/>
            <person name="Daniel R."/>
        </authorList>
    </citation>
    <scope>NUCLEOTIDE SEQUENCE [LARGE SCALE GENOMIC DNA]</scope>
    <source>
        <strain evidence="11 12">LMG 15441</strain>
    </source>
</reference>
<evidence type="ECO:0000256" key="6">
    <source>
        <dbReference type="ARBA" id="ARBA00022822"/>
    </source>
</evidence>
<dbReference type="RefSeq" id="WP_003338565.1">
    <property type="nucleotide sequence ID" value="NZ_CP007806.1"/>
</dbReference>
<keyword evidence="7 9" id="KW-0057">Aromatic amino acid biosynthesis</keyword>
<keyword evidence="6 9" id="KW-0822">Tryptophan biosynthesis</keyword>
<evidence type="ECO:0000256" key="9">
    <source>
        <dbReference type="HAMAP-Rule" id="MF_00134"/>
    </source>
</evidence>
<feature type="domain" description="Indole-3-glycerol phosphate synthase" evidence="10">
    <location>
        <begin position="2"/>
        <end position="256"/>
    </location>
</feature>
<evidence type="ECO:0000256" key="4">
    <source>
        <dbReference type="ARBA" id="ARBA00022605"/>
    </source>
</evidence>
<keyword evidence="4 9" id="KW-0028">Amino-acid biosynthesis</keyword>
<evidence type="ECO:0000256" key="7">
    <source>
        <dbReference type="ARBA" id="ARBA00023141"/>
    </source>
</evidence>
<dbReference type="Proteomes" id="UP000005850">
    <property type="component" value="Chromosome"/>
</dbReference>
<dbReference type="Pfam" id="PF00218">
    <property type="entry name" value="IGPS"/>
    <property type="match status" value="1"/>
</dbReference>
<evidence type="ECO:0000313" key="12">
    <source>
        <dbReference type="Proteomes" id="UP000005850"/>
    </source>
</evidence>
<name>A0A075R9N4_BRELA</name>
<keyword evidence="8 9" id="KW-0456">Lyase</keyword>
<dbReference type="Gene3D" id="3.20.20.70">
    <property type="entry name" value="Aldolase class I"/>
    <property type="match status" value="1"/>
</dbReference>
<dbReference type="InterPro" id="IPR013785">
    <property type="entry name" value="Aldolase_TIM"/>
</dbReference>
<dbReference type="KEGG" id="blr:BRLA_c019240"/>
<dbReference type="AlphaFoldDB" id="A0A075R9N4"/>
<keyword evidence="12" id="KW-1185">Reference proteome</keyword>
<dbReference type="CDD" id="cd00331">
    <property type="entry name" value="IGPS"/>
    <property type="match status" value="1"/>
</dbReference>
<evidence type="ECO:0000313" key="11">
    <source>
        <dbReference type="EMBL" id="AIG26245.1"/>
    </source>
</evidence>
<dbReference type="GO" id="GO:0000162">
    <property type="term" value="P:L-tryptophan biosynthetic process"/>
    <property type="evidence" value="ECO:0007669"/>
    <property type="project" value="UniProtKB-UniRule"/>
</dbReference>
<dbReference type="SUPFAM" id="SSF51366">
    <property type="entry name" value="Ribulose-phoshate binding barrel"/>
    <property type="match status" value="1"/>
</dbReference>
<dbReference type="GO" id="GO:0004425">
    <property type="term" value="F:indole-3-glycerol-phosphate synthase activity"/>
    <property type="evidence" value="ECO:0007669"/>
    <property type="project" value="UniProtKB-UniRule"/>
</dbReference>
<evidence type="ECO:0000256" key="2">
    <source>
        <dbReference type="ARBA" id="ARBA00004696"/>
    </source>
</evidence>
<sequence length="273" mass="30128">MLRKIVEQKKGEVAILRQGTSLQQMLTEMKALPATRGFVNALTTSPRKVSLIAEVKKASPSKGIIRANFDPVAIAGSYQEAGVDAISVLTDETFFQGELRYLQMIKELVPQPLLRKDFTIDEYQIAQSRVSGADAILLIAAILDSEQIKHFYQMAVEIGLDVLIEVHDQTELEQVMSAVEPMLLGINNRDLRTFTTNLDTSVDLLKLIPSGIPVVSESGLATAEDVHLVGMAGARSILVGEQFMRQEDVVQAVRELMQDQHMKPQVISRGDTI</sequence>
<dbReference type="PANTHER" id="PTHR22854:SF2">
    <property type="entry name" value="INDOLE-3-GLYCEROL-PHOSPHATE SYNTHASE"/>
    <property type="match status" value="1"/>
</dbReference>
<comment type="catalytic activity">
    <reaction evidence="1 9">
        <text>1-(2-carboxyphenylamino)-1-deoxy-D-ribulose 5-phosphate + H(+) = (1S,2R)-1-C-(indol-3-yl)glycerol 3-phosphate + CO2 + H2O</text>
        <dbReference type="Rhea" id="RHEA:23476"/>
        <dbReference type="ChEBI" id="CHEBI:15377"/>
        <dbReference type="ChEBI" id="CHEBI:15378"/>
        <dbReference type="ChEBI" id="CHEBI:16526"/>
        <dbReference type="ChEBI" id="CHEBI:58613"/>
        <dbReference type="ChEBI" id="CHEBI:58866"/>
        <dbReference type="EC" id="4.1.1.48"/>
    </reaction>
</comment>
<keyword evidence="5 9" id="KW-0210">Decarboxylase</keyword>
<gene>
    <name evidence="9" type="primary">trpC</name>
    <name evidence="11" type="ORF">BRLA_c019240</name>
</gene>
<dbReference type="UniPathway" id="UPA00035">
    <property type="reaction ID" value="UER00043"/>
</dbReference>
<dbReference type="HOGENOM" id="CLU_034247_2_0_9"/>
<accession>A0A075R9N4</accession>
<evidence type="ECO:0000256" key="3">
    <source>
        <dbReference type="ARBA" id="ARBA00008737"/>
    </source>
</evidence>
<dbReference type="EMBL" id="CP007806">
    <property type="protein sequence ID" value="AIG26245.1"/>
    <property type="molecule type" value="Genomic_DNA"/>
</dbReference>
<evidence type="ECO:0000256" key="8">
    <source>
        <dbReference type="ARBA" id="ARBA00023239"/>
    </source>
</evidence>
<dbReference type="InterPro" id="IPR011060">
    <property type="entry name" value="RibuloseP-bd_barrel"/>
</dbReference>
<dbReference type="NCBIfam" id="NF001377">
    <property type="entry name" value="PRK00278.2-4"/>
    <property type="match status" value="1"/>
</dbReference>
<dbReference type="PANTHER" id="PTHR22854">
    <property type="entry name" value="TRYPTOPHAN BIOSYNTHESIS PROTEIN"/>
    <property type="match status" value="1"/>
</dbReference>
<dbReference type="EC" id="4.1.1.48" evidence="9"/>
<dbReference type="STRING" id="1042163.BRLA_c019240"/>
<dbReference type="GO" id="GO:0004640">
    <property type="term" value="F:phosphoribosylanthranilate isomerase activity"/>
    <property type="evidence" value="ECO:0007669"/>
    <property type="project" value="TreeGrafter"/>
</dbReference>
<dbReference type="InterPro" id="IPR013798">
    <property type="entry name" value="Indole-3-glycerol_P_synth_dom"/>
</dbReference>
<dbReference type="InterPro" id="IPR001468">
    <property type="entry name" value="Indole-3-GlycerolPSynthase_CS"/>
</dbReference>
<dbReference type="PROSITE" id="PS00614">
    <property type="entry name" value="IGPS"/>
    <property type="match status" value="1"/>
</dbReference>
<dbReference type="InterPro" id="IPR045186">
    <property type="entry name" value="Indole-3-glycerol_P_synth"/>
</dbReference>
<organism evidence="11 12">
    <name type="scientific">Brevibacillus laterosporus LMG 15441</name>
    <dbReference type="NCBI Taxonomy" id="1042163"/>
    <lineage>
        <taxon>Bacteria</taxon>
        <taxon>Bacillati</taxon>
        <taxon>Bacillota</taxon>
        <taxon>Bacilli</taxon>
        <taxon>Bacillales</taxon>
        <taxon>Paenibacillaceae</taxon>
        <taxon>Brevibacillus</taxon>
    </lineage>
</organism>
<dbReference type="eggNOG" id="COG0134">
    <property type="taxonomic scope" value="Bacteria"/>
</dbReference>
<dbReference type="FunFam" id="3.20.20.70:FF:000024">
    <property type="entry name" value="Indole-3-glycerol phosphate synthase"/>
    <property type="match status" value="1"/>
</dbReference>
<protein>
    <recommendedName>
        <fullName evidence="9">Indole-3-glycerol phosphate synthase</fullName>
        <shortName evidence="9">IGPS</shortName>
        <ecNumber evidence="9">4.1.1.48</ecNumber>
    </recommendedName>
</protein>
<evidence type="ECO:0000256" key="5">
    <source>
        <dbReference type="ARBA" id="ARBA00022793"/>
    </source>
</evidence>
<evidence type="ECO:0000259" key="10">
    <source>
        <dbReference type="Pfam" id="PF00218"/>
    </source>
</evidence>
<comment type="pathway">
    <text evidence="2 9">Amino-acid biosynthesis; L-tryptophan biosynthesis; L-tryptophan from chorismate: step 4/5.</text>
</comment>
<proteinExistence type="inferred from homology"/>
<comment type="similarity">
    <text evidence="3 9">Belongs to the TrpC family.</text>
</comment>
<evidence type="ECO:0000256" key="1">
    <source>
        <dbReference type="ARBA" id="ARBA00001633"/>
    </source>
</evidence>